<sequence>MRFGSRCYTNYETNDRSPVQKFFNYRMTDNLTIDQYVSKSEEMTRKLKDLGHNLGFNTLDQQTMANLLPRLLIKKALEALMAAISLEDKTSIRDKGETLSLSDFVAFERSQRLLNQVFPAFSPFPFDSEDNCDTRDTMEESDAAHAQECMVGIMMYTTDDCVPSCMEVQTDSASRKRFLGEPKGLSLEHNIDNAATSVPNNKEKTSKSPNALSRTYNNTDLLPYVVHVHNSKLDNGKNSSPVNLYPTVVGSILIGIVDNDILETKKSGKGKISVEFRSDSAANNLVQNNVLAKHNLKAFISLHRIMRTGIIKDVPQEIDVDTVKEILSSPCKVLEIKEVHPEEEDYSLKSLVRQSPRCINCLGGYLATSHECPIIQEYKVVLSLAASENLFLMDAKRKIRYSNDTNRASLTYSRLDFDNFSLLKKNSKGTATGRRQGGTHPNPVNRAYGDTRLFQKDSGDIFHACGSQGGRFSAMPPAFSSASYADITRVLTANIERGTSKSVSS</sequence>
<accession>F4X696</accession>
<proteinExistence type="predicted"/>
<feature type="region of interest" description="Disordered" evidence="1">
    <location>
        <begin position="427"/>
        <end position="447"/>
    </location>
</feature>
<evidence type="ECO:0000313" key="2">
    <source>
        <dbReference type="EMBL" id="EGI58026.1"/>
    </source>
</evidence>
<protein>
    <submittedName>
        <fullName evidence="2">Uncharacterized protein</fullName>
    </submittedName>
</protein>
<keyword evidence="3" id="KW-1185">Reference proteome</keyword>
<dbReference type="Proteomes" id="UP000007755">
    <property type="component" value="Unassembled WGS sequence"/>
</dbReference>
<reference evidence="2" key="1">
    <citation type="submission" date="2011-02" db="EMBL/GenBank/DDBJ databases">
        <title>The genome of the leaf-cutting ant Acromyrmex echinatior suggests key adaptations to social evolution and fungus farming.</title>
        <authorList>
            <person name="Nygaard S."/>
            <person name="Zhang G."/>
        </authorList>
    </citation>
    <scope>NUCLEOTIDE SEQUENCE</scope>
</reference>
<dbReference type="EMBL" id="GL888797">
    <property type="protein sequence ID" value="EGI58026.1"/>
    <property type="molecule type" value="Genomic_DNA"/>
</dbReference>
<dbReference type="AlphaFoldDB" id="F4X696"/>
<organism evidence="3">
    <name type="scientific">Acromyrmex echinatior</name>
    <name type="common">Panamanian leafcutter ant</name>
    <name type="synonym">Acromyrmex octospinosus echinatior</name>
    <dbReference type="NCBI Taxonomy" id="103372"/>
    <lineage>
        <taxon>Eukaryota</taxon>
        <taxon>Metazoa</taxon>
        <taxon>Ecdysozoa</taxon>
        <taxon>Arthropoda</taxon>
        <taxon>Hexapoda</taxon>
        <taxon>Insecta</taxon>
        <taxon>Pterygota</taxon>
        <taxon>Neoptera</taxon>
        <taxon>Endopterygota</taxon>
        <taxon>Hymenoptera</taxon>
        <taxon>Apocrita</taxon>
        <taxon>Aculeata</taxon>
        <taxon>Formicoidea</taxon>
        <taxon>Formicidae</taxon>
        <taxon>Myrmicinae</taxon>
        <taxon>Acromyrmex</taxon>
    </lineage>
</organism>
<gene>
    <name evidence="2" type="ORF">G5I_13900</name>
</gene>
<dbReference type="InParanoid" id="F4X696"/>
<evidence type="ECO:0000313" key="3">
    <source>
        <dbReference type="Proteomes" id="UP000007755"/>
    </source>
</evidence>
<dbReference type="STRING" id="103372.F4X696"/>
<evidence type="ECO:0000256" key="1">
    <source>
        <dbReference type="SAM" id="MobiDB-lite"/>
    </source>
</evidence>
<name>F4X696_ACREC</name>